<evidence type="ECO:0000313" key="11">
    <source>
        <dbReference type="EMBL" id="KAF9674364.1"/>
    </source>
</evidence>
<comment type="subcellular location">
    <subcellularLocation>
        <location evidence="1">Cell membrane</location>
        <topology evidence="1">Lipid-anchor</topology>
        <topology evidence="1">GPI-anchor</topology>
    </subcellularLocation>
</comment>
<dbReference type="PANTHER" id="PTHR31044:SF60">
    <property type="entry name" value="PLASMODESMATA CALLOSE-BINDING PROTEIN 4"/>
    <property type="match status" value="1"/>
</dbReference>
<dbReference type="OrthoDB" id="1930814at2759"/>
<evidence type="ECO:0000256" key="8">
    <source>
        <dbReference type="ARBA" id="ARBA00023288"/>
    </source>
</evidence>
<feature type="region of interest" description="Disordered" evidence="9">
    <location>
        <begin position="1"/>
        <end position="21"/>
    </location>
</feature>
<name>A0A835JTI0_9ROSI</name>
<proteinExistence type="predicted"/>
<keyword evidence="4" id="KW-0732">Signal</keyword>
<keyword evidence="6" id="KW-1015">Disulfide bond</keyword>
<evidence type="ECO:0000256" key="6">
    <source>
        <dbReference type="ARBA" id="ARBA00023157"/>
    </source>
</evidence>
<keyword evidence="2" id="KW-1003">Cell membrane</keyword>
<keyword evidence="8" id="KW-0449">Lipoprotein</keyword>
<dbReference type="Pfam" id="PF07983">
    <property type="entry name" value="X8"/>
    <property type="match status" value="1"/>
</dbReference>
<sequence>MLHGGKELDISPETTQHSSDTMCAPTRPCATYCVCKDGVSDAQLQKSLDYACGAGADCSQVLQNGPCYQPNTVKDHCSYAVNSYFQKKGQATGSCDFSGTAMTSATPPQNVASGCSYPASATSRYCFFH</sequence>
<dbReference type="GO" id="GO:0098552">
    <property type="term" value="C:side of membrane"/>
    <property type="evidence" value="ECO:0007669"/>
    <property type="project" value="UniProtKB-KW"/>
</dbReference>
<dbReference type="InterPro" id="IPR044788">
    <property type="entry name" value="X8_dom_prot"/>
</dbReference>
<reference evidence="11 12" key="1">
    <citation type="submission" date="2020-10" db="EMBL/GenBank/DDBJ databases">
        <title>Plant Genome Project.</title>
        <authorList>
            <person name="Zhang R.-G."/>
        </authorList>
    </citation>
    <scope>NUCLEOTIDE SEQUENCE [LARGE SCALE GENOMIC DNA]</scope>
    <source>
        <strain evidence="11">FAFU-HL-1</strain>
        <tissue evidence="11">Leaf</tissue>
    </source>
</reference>
<accession>A0A835JTI0</accession>
<evidence type="ECO:0000256" key="1">
    <source>
        <dbReference type="ARBA" id="ARBA00004609"/>
    </source>
</evidence>
<dbReference type="PANTHER" id="PTHR31044">
    <property type="entry name" value="BETA-1,3 GLUCANASE"/>
    <property type="match status" value="1"/>
</dbReference>
<dbReference type="Gene3D" id="1.20.58.1040">
    <property type="match status" value="1"/>
</dbReference>
<organism evidence="11 12">
    <name type="scientific">Salix dunnii</name>
    <dbReference type="NCBI Taxonomy" id="1413687"/>
    <lineage>
        <taxon>Eukaryota</taxon>
        <taxon>Viridiplantae</taxon>
        <taxon>Streptophyta</taxon>
        <taxon>Embryophyta</taxon>
        <taxon>Tracheophyta</taxon>
        <taxon>Spermatophyta</taxon>
        <taxon>Magnoliopsida</taxon>
        <taxon>eudicotyledons</taxon>
        <taxon>Gunneridae</taxon>
        <taxon>Pentapetalae</taxon>
        <taxon>rosids</taxon>
        <taxon>fabids</taxon>
        <taxon>Malpighiales</taxon>
        <taxon>Salicaceae</taxon>
        <taxon>Saliceae</taxon>
        <taxon>Salix</taxon>
    </lineage>
</organism>
<gene>
    <name evidence="11" type="ORF">SADUNF_Sadunf10G0119700</name>
</gene>
<evidence type="ECO:0000256" key="4">
    <source>
        <dbReference type="ARBA" id="ARBA00022729"/>
    </source>
</evidence>
<keyword evidence="7" id="KW-0325">Glycoprotein</keyword>
<evidence type="ECO:0000256" key="5">
    <source>
        <dbReference type="ARBA" id="ARBA00023136"/>
    </source>
</evidence>
<evidence type="ECO:0000256" key="2">
    <source>
        <dbReference type="ARBA" id="ARBA00022475"/>
    </source>
</evidence>
<feature type="domain" description="X8" evidence="10">
    <location>
        <begin position="31"/>
        <end position="117"/>
    </location>
</feature>
<keyword evidence="5" id="KW-0472">Membrane</keyword>
<dbReference type="Proteomes" id="UP000657918">
    <property type="component" value="Unassembled WGS sequence"/>
</dbReference>
<evidence type="ECO:0000313" key="12">
    <source>
        <dbReference type="Proteomes" id="UP000657918"/>
    </source>
</evidence>
<dbReference type="SMART" id="SM00768">
    <property type="entry name" value="X8"/>
    <property type="match status" value="1"/>
</dbReference>
<evidence type="ECO:0000259" key="10">
    <source>
        <dbReference type="SMART" id="SM00768"/>
    </source>
</evidence>
<feature type="compositionally biased region" description="Polar residues" evidence="9">
    <location>
        <begin position="12"/>
        <end position="21"/>
    </location>
</feature>
<dbReference type="EMBL" id="JADGMS010000010">
    <property type="protein sequence ID" value="KAF9674364.1"/>
    <property type="molecule type" value="Genomic_DNA"/>
</dbReference>
<keyword evidence="3" id="KW-0336">GPI-anchor</keyword>
<protein>
    <recommendedName>
        <fullName evidence="10">X8 domain-containing protein</fullName>
    </recommendedName>
</protein>
<evidence type="ECO:0000256" key="7">
    <source>
        <dbReference type="ARBA" id="ARBA00023180"/>
    </source>
</evidence>
<keyword evidence="12" id="KW-1185">Reference proteome</keyword>
<comment type="caution">
    <text evidence="11">The sequence shown here is derived from an EMBL/GenBank/DDBJ whole genome shotgun (WGS) entry which is preliminary data.</text>
</comment>
<dbReference type="AlphaFoldDB" id="A0A835JTI0"/>
<dbReference type="GO" id="GO:0005886">
    <property type="term" value="C:plasma membrane"/>
    <property type="evidence" value="ECO:0007669"/>
    <property type="project" value="UniProtKB-SubCell"/>
</dbReference>
<dbReference type="InterPro" id="IPR012946">
    <property type="entry name" value="X8"/>
</dbReference>
<evidence type="ECO:0000256" key="9">
    <source>
        <dbReference type="SAM" id="MobiDB-lite"/>
    </source>
</evidence>
<dbReference type="GO" id="GO:0009506">
    <property type="term" value="C:plasmodesma"/>
    <property type="evidence" value="ECO:0007669"/>
    <property type="project" value="UniProtKB-ARBA"/>
</dbReference>
<evidence type="ECO:0000256" key="3">
    <source>
        <dbReference type="ARBA" id="ARBA00022622"/>
    </source>
</evidence>
<dbReference type="FunFam" id="1.20.58.1040:FF:000001">
    <property type="entry name" value="Glucan endo-1,3-beta-glucosidase 4"/>
    <property type="match status" value="1"/>
</dbReference>